<dbReference type="GO" id="GO:0005737">
    <property type="term" value="C:cytoplasm"/>
    <property type="evidence" value="ECO:0007669"/>
    <property type="project" value="TreeGrafter"/>
</dbReference>
<evidence type="ECO:0000259" key="9">
    <source>
        <dbReference type="PROSITE" id="PS51614"/>
    </source>
</evidence>
<feature type="binding site" evidence="7">
    <location>
        <position position="191"/>
    </location>
    <ligand>
        <name>S-adenosyl-L-methionine</name>
        <dbReference type="ChEBI" id="CHEBI:59789"/>
    </ligand>
</feature>
<feature type="binding site" evidence="7">
    <location>
        <position position="210"/>
    </location>
    <ligand>
        <name>S-adenosyl-L-methionine</name>
        <dbReference type="ChEBI" id="CHEBI:59789"/>
    </ligand>
</feature>
<name>A0AAW2I1I2_9NEOP</name>
<dbReference type="PANTHER" id="PTHR16121:SF2">
    <property type="entry name" value="CAP-SPECIFIC MRNA (NUCLEOSIDE-2'-O-)-METHYLTRANSFERASE 2"/>
    <property type="match status" value="1"/>
</dbReference>
<evidence type="ECO:0000313" key="10">
    <source>
        <dbReference type="EMBL" id="KAL0276090.1"/>
    </source>
</evidence>
<feature type="domain" description="Adrift-type SAM-dependent 2'-O-MTase" evidence="9">
    <location>
        <begin position="152"/>
        <end position="365"/>
    </location>
</feature>
<evidence type="ECO:0000256" key="7">
    <source>
        <dbReference type="PROSITE-ProRule" id="PRU00946"/>
    </source>
</evidence>
<dbReference type="GO" id="GO:0004483">
    <property type="term" value="F:methyltransferase cap1 activity"/>
    <property type="evidence" value="ECO:0007669"/>
    <property type="project" value="TreeGrafter"/>
</dbReference>
<keyword evidence="3 7" id="KW-0489">Methyltransferase</keyword>
<proteinExistence type="predicted"/>
<feature type="active site" description="Proton acceptor" evidence="7">
    <location>
        <position position="318"/>
    </location>
</feature>
<dbReference type="GO" id="GO:0006370">
    <property type="term" value="P:7-methylguanosine mRNA capping"/>
    <property type="evidence" value="ECO:0007669"/>
    <property type="project" value="TreeGrafter"/>
</dbReference>
<feature type="coiled-coil region" evidence="8">
    <location>
        <begin position="697"/>
        <end position="724"/>
    </location>
</feature>
<comment type="catalytic activity">
    <reaction evidence="6">
        <text>a 5'-end (N(7)-methyl 5'-triphosphoguanosine)-(2'-O-methyl-ribonucleoside)-(ribonucleotide) in mRNA + S-adenosyl-L-methionine = a 5'-end (N(7)-methyl 5'-triphosphoguanosine)-(2'-O-methyl-ribonucleoside)-(2'-O-methyl-ribonucleotide) in mRNA + S-adenosyl-L-homocysteine + H(+)</text>
        <dbReference type="Rhea" id="RHEA:67024"/>
        <dbReference type="Rhea" id="RHEA-COMP:17169"/>
        <dbReference type="Rhea" id="RHEA-COMP:17170"/>
        <dbReference type="ChEBI" id="CHEBI:15378"/>
        <dbReference type="ChEBI" id="CHEBI:57856"/>
        <dbReference type="ChEBI" id="CHEBI:59789"/>
        <dbReference type="ChEBI" id="CHEBI:167612"/>
        <dbReference type="ChEBI" id="CHEBI:167614"/>
        <dbReference type="EC" id="2.1.1.296"/>
    </reaction>
</comment>
<reference evidence="10" key="1">
    <citation type="journal article" date="2024" name="Gigascience">
        <title>Chromosome-level genome of the poultry shaft louse Menopon gallinae provides insight into the host-switching and adaptive evolution of parasitic lice.</title>
        <authorList>
            <person name="Xu Y."/>
            <person name="Ma L."/>
            <person name="Liu S."/>
            <person name="Liang Y."/>
            <person name="Liu Q."/>
            <person name="He Z."/>
            <person name="Tian L."/>
            <person name="Duan Y."/>
            <person name="Cai W."/>
            <person name="Li H."/>
            <person name="Song F."/>
        </authorList>
    </citation>
    <scope>NUCLEOTIDE SEQUENCE</scope>
    <source>
        <strain evidence="10">Cailab_2023a</strain>
    </source>
</reference>
<dbReference type="PROSITE" id="PS51614">
    <property type="entry name" value="SAM_MT_ADRIFT"/>
    <property type="match status" value="1"/>
</dbReference>
<comment type="caution">
    <text evidence="10">The sequence shown here is derived from an EMBL/GenBank/DDBJ whole genome shotgun (WGS) entry which is preliminary data.</text>
</comment>
<evidence type="ECO:0000256" key="6">
    <source>
        <dbReference type="ARBA" id="ARBA00049477"/>
    </source>
</evidence>
<keyword evidence="5 7" id="KW-0949">S-adenosyl-L-methionine</keyword>
<dbReference type="InterPro" id="IPR002877">
    <property type="entry name" value="RNA_MeTrfase_FtsJ_dom"/>
</dbReference>
<evidence type="ECO:0000256" key="1">
    <source>
        <dbReference type="ARBA" id="ARBA00012770"/>
    </source>
</evidence>
<dbReference type="Gene3D" id="3.40.50.12760">
    <property type="match status" value="2"/>
</dbReference>
<dbReference type="GO" id="GO:0005634">
    <property type="term" value="C:nucleus"/>
    <property type="evidence" value="ECO:0007669"/>
    <property type="project" value="UniProtKB-ARBA"/>
</dbReference>
<sequence length="767" mass="89574">MASPVVNKNTNNTFRGNGYMIESIPYHRKIMPEGGKKFNRINSRDGLPNSFQRNHNNHRSLDADEINEIETFFNKKFAFKPPKSGFGKLPDVDKMFVSERWQDKDMMRMKDELNAVKNKLNNFDMDSWHRHTKAMNKASNVMKTVKNEVHGEFVTQAWCKFYEICDTYKCISKLAEEESCLNSLHLCEAPGAFITSLNHYLQLNHPCLTWKWISTTLNPYYEGNPLPKMINDDRFILNTLDRWKFGEDYTGNLMDLQNLSSLVKDCKQLGPILLITADGSIDCSNDPGEQESIVCQLFYCEIVTALHALSAGGNFIVKMFTMYEPETICLMYLLTCCFESVNVYKPATSKEGNSENYVVCLNYEGNETLKPWLKKLRSKFSHEQPQEAMFPLEEIPKDFMEQQIKCAEMFKNYQTEVIERNIYVYKSENNQASLKRMKKLSYVVANEYLRRYRLQPIPEDRQIVGENVLRMVEMPNMDAKENVGSFNDFLEKQKIRGYERLKLMAEDLKRIQIRWTYDTDIKWLEFKNYSNNFKIVFGKPVTSVHCSKFCLGKVLTMRNDIADLAKELSYFNRPSETANTESVPYSEELSKEIREIIENYDKNLLNKLKVLNYKEKLWVSLESGRNESYERCAFFNIMDLIDSLWRDDSFVLQGYPMLTQFTAGVIYMIGHLFEKIGFVRPIGQDFAVIFQNYRSWNLKMKNFLKDLDAEVEKLEDNKSVLAVIPLTDIICGHNEFYTSVTSVNSLCVQEQNRVILSQMKEAYEHKN</sequence>
<evidence type="ECO:0000256" key="5">
    <source>
        <dbReference type="ARBA" id="ARBA00022691"/>
    </source>
</evidence>
<dbReference type="GO" id="GO:0120550">
    <property type="term" value="F:methyltransferase cap2 activity"/>
    <property type="evidence" value="ECO:0007669"/>
    <property type="project" value="UniProtKB-EC"/>
</dbReference>
<dbReference type="EC" id="2.1.1.296" evidence="1"/>
<keyword evidence="4 7" id="KW-0808">Transferase</keyword>
<evidence type="ECO:0000256" key="2">
    <source>
        <dbReference type="ARBA" id="ARBA00021134"/>
    </source>
</evidence>
<evidence type="ECO:0000256" key="3">
    <source>
        <dbReference type="ARBA" id="ARBA00022603"/>
    </source>
</evidence>
<dbReference type="InterPro" id="IPR025807">
    <property type="entry name" value="Adrift-typ_MeTrfase"/>
</dbReference>
<accession>A0AAW2I1I2</accession>
<dbReference type="PANTHER" id="PTHR16121">
    <property type="entry name" value="CAP-SPECIFIC MRNA (NUCLEOSIDE-2'-O-)-METHYLTRANSFERASE 1-RELATED"/>
    <property type="match status" value="1"/>
</dbReference>
<dbReference type="AlphaFoldDB" id="A0AAW2I1I2"/>
<dbReference type="EMBL" id="JARGDH010000002">
    <property type="protein sequence ID" value="KAL0276090.1"/>
    <property type="molecule type" value="Genomic_DNA"/>
</dbReference>
<dbReference type="GO" id="GO:0032259">
    <property type="term" value="P:methylation"/>
    <property type="evidence" value="ECO:0007669"/>
    <property type="project" value="UniProtKB-KW"/>
</dbReference>
<dbReference type="InterPro" id="IPR029063">
    <property type="entry name" value="SAM-dependent_MTases_sf"/>
</dbReference>
<organism evidence="10">
    <name type="scientific">Menopon gallinae</name>
    <name type="common">poultry shaft louse</name>
    <dbReference type="NCBI Taxonomy" id="328185"/>
    <lineage>
        <taxon>Eukaryota</taxon>
        <taxon>Metazoa</taxon>
        <taxon>Ecdysozoa</taxon>
        <taxon>Arthropoda</taxon>
        <taxon>Hexapoda</taxon>
        <taxon>Insecta</taxon>
        <taxon>Pterygota</taxon>
        <taxon>Neoptera</taxon>
        <taxon>Paraneoptera</taxon>
        <taxon>Psocodea</taxon>
        <taxon>Troctomorpha</taxon>
        <taxon>Phthiraptera</taxon>
        <taxon>Amblycera</taxon>
        <taxon>Menoponidae</taxon>
        <taxon>Menopon</taxon>
    </lineage>
</organism>
<keyword evidence="8" id="KW-0175">Coiled coil</keyword>
<evidence type="ECO:0000256" key="8">
    <source>
        <dbReference type="SAM" id="Coils"/>
    </source>
</evidence>
<gene>
    <name evidence="10" type="ORF">PYX00_003748</name>
</gene>
<feature type="binding site" evidence="7">
    <location>
        <position position="278"/>
    </location>
    <ligand>
        <name>S-adenosyl-L-methionine</name>
        <dbReference type="ChEBI" id="CHEBI:59789"/>
    </ligand>
</feature>
<dbReference type="SUPFAM" id="SSF53335">
    <property type="entry name" value="S-adenosyl-L-methionine-dependent methyltransferases"/>
    <property type="match status" value="1"/>
</dbReference>
<protein>
    <recommendedName>
        <fullName evidence="2">Cap-specific mRNA (nucleoside-2'-O-)-methyltransferase 2</fullName>
        <ecNumber evidence="1">2.1.1.296</ecNumber>
    </recommendedName>
</protein>
<dbReference type="Pfam" id="PF01728">
    <property type="entry name" value="FtsJ"/>
    <property type="match status" value="1"/>
</dbReference>
<dbReference type="InterPro" id="IPR050851">
    <property type="entry name" value="mRNA_Cap_2O-Ribose_MeTrfase"/>
</dbReference>
<evidence type="ECO:0000256" key="4">
    <source>
        <dbReference type="ARBA" id="ARBA00022679"/>
    </source>
</evidence>